<accession>A0A2I0B6I4</accession>
<dbReference type="PANTHER" id="PTHR36723">
    <property type="entry name" value="F22C12.19"/>
    <property type="match status" value="1"/>
</dbReference>
<protein>
    <submittedName>
        <fullName evidence="2">Uncharacterized protein</fullName>
    </submittedName>
</protein>
<evidence type="ECO:0000313" key="2">
    <source>
        <dbReference type="EMBL" id="PKA63381.1"/>
    </source>
</evidence>
<dbReference type="EMBL" id="KZ451908">
    <property type="protein sequence ID" value="PKA63381.1"/>
    <property type="molecule type" value="Genomic_DNA"/>
</dbReference>
<gene>
    <name evidence="2" type="ORF">AXF42_Ash005276</name>
</gene>
<evidence type="ECO:0000256" key="1">
    <source>
        <dbReference type="SAM" id="MobiDB-lite"/>
    </source>
</evidence>
<sequence>MDAVELPLPANVTIDKLIASEVLDRSGEAEASSTSGADASVLHKGSGCGPCRVDNDYRHTSSEYNSLSRNNKAAEEYCMNENQPSCFELGDGGKRHHVEEANRLVPCSPKQVEKTLGRKSVKKQVGNPSKRLKTEEAESWAKSAGTDDLDGVSGKAAADPKRCTNPDKSLTVKQRRVCESKRSDKKNSRVSLKNKYDFLTSKSGLVCNATFSSGNNILGTHGFKSDLHDILKCLDDLAISDLLDGSYEVPKLSLDKGKKSSNLNGSILLSVRKACSILLSPFHIAADNGGNIKTSEGFQDLSFTTGCGSDCETKDKQLEDSLAKTKDSFQTNWFESTLLSPKEIMDHLAHPLSHDLGAFFTNQNTSSYSELFTSEAKNCGKSILPPFPWSFSNGNSKHIAELCKVNSTKHLCQGKWVKIGNSFIPNAVDGSFLSGLSKAYGCNVDSMNQHKIDIVLEDAKTFVSTLSTKPCAIGTHPTIQFPDMVKADTVSGITSSLYSKAIEPMCENADSSISYHLECDSKGQASQQSRASVIVSRCQGNDINVGPSKSNLSFKDKADVRECPPRSIHDCYKSSCSCRNATSGSDCISWRLSAYQKYGEVHSTEQVLAADILCEIACCPDPMQDAKSSTDRIRWPKPPSMKTMKARKLLPSIDKPHQSFTTVACSNSIKKAGLPFSKHHLGAVRSDRDSVRWSSVASGATSPLSKLDEGLNSRLPPFPSHADKVYQNQQRKPPPMLAVAFEGSSIRDWIRGRSRRL</sequence>
<proteinExistence type="predicted"/>
<keyword evidence="3" id="KW-1185">Reference proteome</keyword>
<feature type="region of interest" description="Disordered" evidence="1">
    <location>
        <begin position="115"/>
        <end position="169"/>
    </location>
</feature>
<dbReference type="STRING" id="1088818.A0A2I0B6I4"/>
<name>A0A2I0B6I4_9ASPA</name>
<dbReference type="AlphaFoldDB" id="A0A2I0B6I4"/>
<organism evidence="2 3">
    <name type="scientific">Apostasia shenzhenica</name>
    <dbReference type="NCBI Taxonomy" id="1088818"/>
    <lineage>
        <taxon>Eukaryota</taxon>
        <taxon>Viridiplantae</taxon>
        <taxon>Streptophyta</taxon>
        <taxon>Embryophyta</taxon>
        <taxon>Tracheophyta</taxon>
        <taxon>Spermatophyta</taxon>
        <taxon>Magnoliopsida</taxon>
        <taxon>Liliopsida</taxon>
        <taxon>Asparagales</taxon>
        <taxon>Orchidaceae</taxon>
        <taxon>Apostasioideae</taxon>
        <taxon>Apostasia</taxon>
    </lineage>
</organism>
<evidence type="ECO:0000313" key="3">
    <source>
        <dbReference type="Proteomes" id="UP000236161"/>
    </source>
</evidence>
<dbReference type="Proteomes" id="UP000236161">
    <property type="component" value="Unassembled WGS sequence"/>
</dbReference>
<dbReference type="PANTHER" id="PTHR36723:SF1">
    <property type="entry name" value="F22C12.19"/>
    <property type="match status" value="1"/>
</dbReference>
<dbReference type="OrthoDB" id="755659at2759"/>
<reference evidence="2 3" key="1">
    <citation type="journal article" date="2017" name="Nature">
        <title>The Apostasia genome and the evolution of orchids.</title>
        <authorList>
            <person name="Zhang G.Q."/>
            <person name="Liu K.W."/>
            <person name="Li Z."/>
            <person name="Lohaus R."/>
            <person name="Hsiao Y.Y."/>
            <person name="Niu S.C."/>
            <person name="Wang J.Y."/>
            <person name="Lin Y.C."/>
            <person name="Xu Q."/>
            <person name="Chen L.J."/>
            <person name="Yoshida K."/>
            <person name="Fujiwara S."/>
            <person name="Wang Z.W."/>
            <person name="Zhang Y.Q."/>
            <person name="Mitsuda N."/>
            <person name="Wang M."/>
            <person name="Liu G.H."/>
            <person name="Pecoraro L."/>
            <person name="Huang H.X."/>
            <person name="Xiao X.J."/>
            <person name="Lin M."/>
            <person name="Wu X.Y."/>
            <person name="Wu W.L."/>
            <person name="Chen Y.Y."/>
            <person name="Chang S.B."/>
            <person name="Sakamoto S."/>
            <person name="Ohme-Takagi M."/>
            <person name="Yagi M."/>
            <person name="Zeng S.J."/>
            <person name="Shen C.Y."/>
            <person name="Yeh C.M."/>
            <person name="Luo Y.B."/>
            <person name="Tsai W.C."/>
            <person name="Van de Peer Y."/>
            <person name="Liu Z.J."/>
        </authorList>
    </citation>
    <scope>NUCLEOTIDE SEQUENCE [LARGE SCALE GENOMIC DNA]</scope>
    <source>
        <strain evidence="3">cv. Shenzhen</strain>
        <tissue evidence="2">Stem</tissue>
    </source>
</reference>